<dbReference type="OrthoDB" id="10068192at2759"/>
<feature type="coiled-coil region" evidence="4">
    <location>
        <begin position="37"/>
        <end position="96"/>
    </location>
</feature>
<reference evidence="5 6" key="1">
    <citation type="journal article" date="2018" name="Nat. Ecol. Evol.">
        <title>Shark genomes provide insights into elasmobranch evolution and the origin of vertebrates.</title>
        <authorList>
            <person name="Hara Y"/>
            <person name="Yamaguchi K"/>
            <person name="Onimaru K"/>
            <person name="Kadota M"/>
            <person name="Koyanagi M"/>
            <person name="Keeley SD"/>
            <person name="Tatsumi K"/>
            <person name="Tanaka K"/>
            <person name="Motone F"/>
            <person name="Kageyama Y"/>
            <person name="Nozu R"/>
            <person name="Adachi N"/>
            <person name="Nishimura O"/>
            <person name="Nakagawa R"/>
            <person name="Tanegashima C"/>
            <person name="Kiyatake I"/>
            <person name="Matsumoto R"/>
            <person name="Murakumo K"/>
            <person name="Nishida K"/>
            <person name="Terakita A"/>
            <person name="Kuratani S"/>
            <person name="Sato K"/>
            <person name="Hyodo S Kuraku.S."/>
        </authorList>
    </citation>
    <scope>NUCLEOTIDE SEQUENCE [LARGE SCALE GENOMIC DNA]</scope>
</reference>
<evidence type="ECO:0000256" key="1">
    <source>
        <dbReference type="ARBA" id="ARBA00004170"/>
    </source>
</evidence>
<comment type="caution">
    <text evidence="5">The sequence shown here is derived from an EMBL/GenBank/DDBJ whole genome shotgun (WGS) entry which is preliminary data.</text>
</comment>
<dbReference type="GO" id="GO:0016020">
    <property type="term" value="C:membrane"/>
    <property type="evidence" value="ECO:0007669"/>
    <property type="project" value="UniProtKB-SubCell"/>
</dbReference>
<evidence type="ECO:0000313" key="5">
    <source>
        <dbReference type="EMBL" id="GCC25350.1"/>
    </source>
</evidence>
<evidence type="ECO:0000313" key="6">
    <source>
        <dbReference type="Proteomes" id="UP000287033"/>
    </source>
</evidence>
<dbReference type="PANTHER" id="PTHR28664:SF2">
    <property type="entry name" value="BRAIN-ENRICHED GUANYLATE KINASE-ASSOCIATED PROTEIN"/>
    <property type="match status" value="1"/>
</dbReference>
<sequence>MATAWFSLSGAIYISSSPKQLQNYQLELQEPELNMTYLHLETELQHTQEKLKELTETLQRTQSNQTELQRVNQDLEKKLHRMVELHEEEKRNLSHEVITLCNQLMEAKITIDKLTENNVSN</sequence>
<comment type="subcellular location">
    <subcellularLocation>
        <location evidence="1">Membrane</location>
        <topology evidence="1">Peripheral membrane protein</topology>
    </subcellularLocation>
</comment>
<keyword evidence="6" id="KW-1185">Reference proteome</keyword>
<proteinExistence type="predicted"/>
<name>A0A401S4M2_CHIPU</name>
<dbReference type="InterPro" id="IPR043441">
    <property type="entry name" value="Tjap1/BEGAIN"/>
</dbReference>
<dbReference type="STRING" id="137246.A0A401S4M2"/>
<keyword evidence="3" id="KW-0472">Membrane</keyword>
<dbReference type="Proteomes" id="UP000287033">
    <property type="component" value="Unassembled WGS sequence"/>
</dbReference>
<keyword evidence="2" id="KW-0597">Phosphoprotein</keyword>
<evidence type="ECO:0000256" key="3">
    <source>
        <dbReference type="ARBA" id="ARBA00023136"/>
    </source>
</evidence>
<accession>A0A401S4M2</accession>
<dbReference type="PANTHER" id="PTHR28664">
    <property type="entry name" value="TIGHT JUNCTION-ASSOCIATED PROTEIN 1"/>
    <property type="match status" value="1"/>
</dbReference>
<dbReference type="EMBL" id="BEZZ01000084">
    <property type="protein sequence ID" value="GCC25350.1"/>
    <property type="molecule type" value="Genomic_DNA"/>
</dbReference>
<gene>
    <name evidence="5" type="ORF">chiPu_0003760</name>
</gene>
<keyword evidence="4" id="KW-0175">Coiled coil</keyword>
<dbReference type="GO" id="GO:0045202">
    <property type="term" value="C:synapse"/>
    <property type="evidence" value="ECO:0007669"/>
    <property type="project" value="TreeGrafter"/>
</dbReference>
<evidence type="ECO:0000256" key="4">
    <source>
        <dbReference type="SAM" id="Coils"/>
    </source>
</evidence>
<organism evidence="5 6">
    <name type="scientific">Chiloscyllium punctatum</name>
    <name type="common">Brownbanded bambooshark</name>
    <name type="synonym">Hemiscyllium punctatum</name>
    <dbReference type="NCBI Taxonomy" id="137246"/>
    <lineage>
        <taxon>Eukaryota</taxon>
        <taxon>Metazoa</taxon>
        <taxon>Chordata</taxon>
        <taxon>Craniata</taxon>
        <taxon>Vertebrata</taxon>
        <taxon>Chondrichthyes</taxon>
        <taxon>Elasmobranchii</taxon>
        <taxon>Galeomorphii</taxon>
        <taxon>Galeoidea</taxon>
        <taxon>Orectolobiformes</taxon>
        <taxon>Hemiscylliidae</taxon>
        <taxon>Chiloscyllium</taxon>
    </lineage>
</organism>
<dbReference type="AlphaFoldDB" id="A0A401S4M2"/>
<evidence type="ECO:0000256" key="2">
    <source>
        <dbReference type="ARBA" id="ARBA00022553"/>
    </source>
</evidence>
<protein>
    <submittedName>
        <fullName evidence="5">Uncharacterized protein</fullName>
    </submittedName>
</protein>